<evidence type="ECO:0000313" key="5">
    <source>
        <dbReference type="Proteomes" id="UP000589520"/>
    </source>
</evidence>
<sequence>MKKKLAAFPRPATPFTRRQTGSPNQNAPAIVSQPNPLPSLKKILNLPAFRGAELIYGGTQIDQPVTWVHVAEIMDVWRFLTGGELLLSTGLELVRVSAAARHAYIRGLAKAGVRALALELVQWITEVPQEVLDSAAEFDFPIVVFRNEVSFSELTRAAHQEILRPEPAHRLESTMQMILNSLMVTGYDRALIHSELGPLLALPPRPRTTLLVTLEALLDAEFNMAETARKLGVRRQSIYYRLDQLTGLLGSLADPSRKLGFLVALSLLRRSQPQLIGTERPNTLVIRNPAKG</sequence>
<comment type="caution">
    <text evidence="4">The sequence shown here is derived from an EMBL/GenBank/DDBJ whole genome shotgun (WGS) entry which is preliminary data.</text>
</comment>
<evidence type="ECO:0000259" key="2">
    <source>
        <dbReference type="Pfam" id="PF07905"/>
    </source>
</evidence>
<accession>A0A7Y9PFN9</accession>
<dbReference type="InterPro" id="IPR012914">
    <property type="entry name" value="PucR_dom"/>
</dbReference>
<dbReference type="EMBL" id="JACCCW010000001">
    <property type="protein sequence ID" value="NYF79057.1"/>
    <property type="molecule type" value="Genomic_DNA"/>
</dbReference>
<dbReference type="RefSeq" id="WP_218892067.1">
    <property type="nucleotide sequence ID" value="NZ_JACCCW010000001.1"/>
</dbReference>
<dbReference type="AlphaFoldDB" id="A0A7Y9PFN9"/>
<keyword evidence="5" id="KW-1185">Reference proteome</keyword>
<evidence type="ECO:0000313" key="4">
    <source>
        <dbReference type="EMBL" id="NYF79057.1"/>
    </source>
</evidence>
<organism evidence="4 5">
    <name type="scientific">Granulicella arctica</name>
    <dbReference type="NCBI Taxonomy" id="940613"/>
    <lineage>
        <taxon>Bacteria</taxon>
        <taxon>Pseudomonadati</taxon>
        <taxon>Acidobacteriota</taxon>
        <taxon>Terriglobia</taxon>
        <taxon>Terriglobales</taxon>
        <taxon>Acidobacteriaceae</taxon>
        <taxon>Granulicella</taxon>
    </lineage>
</organism>
<dbReference type="Proteomes" id="UP000589520">
    <property type="component" value="Unassembled WGS sequence"/>
</dbReference>
<feature type="domain" description="Purine catabolism PurC-like" evidence="2">
    <location>
        <begin position="43"/>
        <end position="162"/>
    </location>
</feature>
<dbReference type="InterPro" id="IPR042070">
    <property type="entry name" value="PucR_C-HTH_sf"/>
</dbReference>
<dbReference type="Pfam" id="PF13556">
    <property type="entry name" value="HTH_30"/>
    <property type="match status" value="1"/>
</dbReference>
<feature type="region of interest" description="Disordered" evidence="1">
    <location>
        <begin position="1"/>
        <end position="31"/>
    </location>
</feature>
<feature type="compositionally biased region" description="Polar residues" evidence="1">
    <location>
        <begin position="16"/>
        <end position="27"/>
    </location>
</feature>
<dbReference type="Gene3D" id="1.10.10.2840">
    <property type="entry name" value="PucR C-terminal helix-turn-helix domain"/>
    <property type="match status" value="1"/>
</dbReference>
<reference evidence="4 5" key="1">
    <citation type="submission" date="2020-07" db="EMBL/GenBank/DDBJ databases">
        <title>Genomic Encyclopedia of Type Strains, Phase IV (KMG-V): Genome sequencing to study the core and pangenomes of soil and plant-associated prokaryotes.</title>
        <authorList>
            <person name="Whitman W."/>
        </authorList>
    </citation>
    <scope>NUCLEOTIDE SEQUENCE [LARGE SCALE GENOMIC DNA]</scope>
    <source>
        <strain evidence="4 5">X4EP2</strain>
    </source>
</reference>
<evidence type="ECO:0000259" key="3">
    <source>
        <dbReference type="Pfam" id="PF13556"/>
    </source>
</evidence>
<proteinExistence type="predicted"/>
<evidence type="ECO:0000256" key="1">
    <source>
        <dbReference type="SAM" id="MobiDB-lite"/>
    </source>
</evidence>
<name>A0A7Y9PFN9_9BACT</name>
<dbReference type="InterPro" id="IPR051448">
    <property type="entry name" value="CdaR-like_regulators"/>
</dbReference>
<dbReference type="PANTHER" id="PTHR33744">
    <property type="entry name" value="CARBOHYDRATE DIACID REGULATOR"/>
    <property type="match status" value="1"/>
</dbReference>
<dbReference type="Pfam" id="PF07905">
    <property type="entry name" value="PucR"/>
    <property type="match status" value="1"/>
</dbReference>
<gene>
    <name evidence="4" type="ORF">HDF17_001344</name>
</gene>
<dbReference type="InterPro" id="IPR025736">
    <property type="entry name" value="PucR_C-HTH_dom"/>
</dbReference>
<protein>
    <submittedName>
        <fullName evidence="4">Purine catabolism regulator</fullName>
    </submittedName>
</protein>
<feature type="domain" description="PucR C-terminal helix-turn-helix" evidence="3">
    <location>
        <begin position="210"/>
        <end position="266"/>
    </location>
</feature>
<dbReference type="PANTHER" id="PTHR33744:SF1">
    <property type="entry name" value="DNA-BINDING TRANSCRIPTIONAL ACTIVATOR ADER"/>
    <property type="match status" value="1"/>
</dbReference>